<sequence>MFEHFRGSRSENGSNGSGDRLLTLLWYTFLCRFRVIFTCFFEGVGVHFNKFMFLLIFEQESDLNKKNHGSYLSNRCCNHRSSTILVPTV</sequence>
<dbReference type="EMBL" id="BMAV01022787">
    <property type="protein sequence ID" value="GFY78046.1"/>
    <property type="molecule type" value="Genomic_DNA"/>
</dbReference>
<reference evidence="1" key="1">
    <citation type="submission" date="2020-08" db="EMBL/GenBank/DDBJ databases">
        <title>Multicomponent nature underlies the extraordinary mechanical properties of spider dragline silk.</title>
        <authorList>
            <person name="Kono N."/>
            <person name="Nakamura H."/>
            <person name="Mori M."/>
            <person name="Yoshida Y."/>
            <person name="Ohtoshi R."/>
            <person name="Malay A.D."/>
            <person name="Moran D.A.P."/>
            <person name="Tomita M."/>
            <person name="Numata K."/>
            <person name="Arakawa K."/>
        </authorList>
    </citation>
    <scope>NUCLEOTIDE SEQUENCE</scope>
</reference>
<comment type="caution">
    <text evidence="1">The sequence shown here is derived from an EMBL/GenBank/DDBJ whole genome shotgun (WGS) entry which is preliminary data.</text>
</comment>
<protein>
    <submittedName>
        <fullName evidence="1">Uncharacterized protein</fullName>
    </submittedName>
</protein>
<dbReference type="Proteomes" id="UP000886998">
    <property type="component" value="Unassembled WGS sequence"/>
</dbReference>
<gene>
    <name evidence="1" type="ORF">TNIN_148911</name>
</gene>
<proteinExistence type="predicted"/>
<name>A0A8X6YVY1_9ARAC</name>
<dbReference type="AlphaFoldDB" id="A0A8X6YVY1"/>
<organism evidence="1 2">
    <name type="scientific">Trichonephila inaurata madagascariensis</name>
    <dbReference type="NCBI Taxonomy" id="2747483"/>
    <lineage>
        <taxon>Eukaryota</taxon>
        <taxon>Metazoa</taxon>
        <taxon>Ecdysozoa</taxon>
        <taxon>Arthropoda</taxon>
        <taxon>Chelicerata</taxon>
        <taxon>Arachnida</taxon>
        <taxon>Araneae</taxon>
        <taxon>Araneomorphae</taxon>
        <taxon>Entelegynae</taxon>
        <taxon>Araneoidea</taxon>
        <taxon>Nephilidae</taxon>
        <taxon>Trichonephila</taxon>
        <taxon>Trichonephila inaurata</taxon>
    </lineage>
</organism>
<keyword evidence="2" id="KW-1185">Reference proteome</keyword>
<accession>A0A8X6YVY1</accession>
<evidence type="ECO:0000313" key="2">
    <source>
        <dbReference type="Proteomes" id="UP000886998"/>
    </source>
</evidence>
<evidence type="ECO:0000313" key="1">
    <source>
        <dbReference type="EMBL" id="GFY78046.1"/>
    </source>
</evidence>